<keyword evidence="1" id="KW-1133">Transmembrane helix</keyword>
<keyword evidence="3" id="KW-1185">Reference proteome</keyword>
<dbReference type="AlphaFoldDB" id="A0A6N9NJW4"/>
<dbReference type="EMBL" id="WWNE01000005">
    <property type="protein sequence ID" value="NBG65467.1"/>
    <property type="molecule type" value="Genomic_DNA"/>
</dbReference>
<dbReference type="Proteomes" id="UP000470771">
    <property type="component" value="Unassembled WGS sequence"/>
</dbReference>
<proteinExistence type="predicted"/>
<keyword evidence="1" id="KW-0472">Membrane</keyword>
<feature type="transmembrane region" description="Helical" evidence="1">
    <location>
        <begin position="50"/>
        <end position="71"/>
    </location>
</feature>
<organism evidence="2 3">
    <name type="scientific">Acidiluteibacter ferrifornacis</name>
    <dbReference type="NCBI Taxonomy" id="2692424"/>
    <lineage>
        <taxon>Bacteria</taxon>
        <taxon>Pseudomonadati</taxon>
        <taxon>Bacteroidota</taxon>
        <taxon>Flavobacteriia</taxon>
        <taxon>Flavobacteriales</taxon>
        <taxon>Cryomorphaceae</taxon>
        <taxon>Acidiluteibacter</taxon>
    </lineage>
</organism>
<dbReference type="RefSeq" id="WP_160632424.1">
    <property type="nucleotide sequence ID" value="NZ_WWNE01000005.1"/>
</dbReference>
<accession>A0A6N9NJW4</accession>
<evidence type="ECO:0000313" key="2">
    <source>
        <dbReference type="EMBL" id="NBG65467.1"/>
    </source>
</evidence>
<protein>
    <submittedName>
        <fullName evidence="2">Uncharacterized protein</fullName>
    </submittedName>
</protein>
<name>A0A6N9NJW4_9FLAO</name>
<reference evidence="2 3" key="1">
    <citation type="submission" date="2019-12" db="EMBL/GenBank/DDBJ databases">
        <authorList>
            <person name="Zhao J."/>
        </authorList>
    </citation>
    <scope>NUCLEOTIDE SEQUENCE [LARGE SCALE GENOMIC DNA]</scope>
    <source>
        <strain evidence="2 3">S-15</strain>
    </source>
</reference>
<sequence length="139" mass="16157">MKTNDPFNQKNKQPFEVPSGYFEALPTKIQEVIREEENKMTLWDRIKPILGGRFTISTSVLAVLVIVILQLSEVTTSTSNISINSDEAYAYLEDLETEDFDETMMLDYLDEIPVVLEEPTEEDIMNYLMNQEYIENEVY</sequence>
<evidence type="ECO:0000313" key="3">
    <source>
        <dbReference type="Proteomes" id="UP000470771"/>
    </source>
</evidence>
<comment type="caution">
    <text evidence="2">The sequence shown here is derived from an EMBL/GenBank/DDBJ whole genome shotgun (WGS) entry which is preliminary data.</text>
</comment>
<evidence type="ECO:0000256" key="1">
    <source>
        <dbReference type="SAM" id="Phobius"/>
    </source>
</evidence>
<keyword evidence="1" id="KW-0812">Transmembrane</keyword>
<gene>
    <name evidence="2" type="ORF">GQN54_05030</name>
</gene>